<evidence type="ECO:0000256" key="9">
    <source>
        <dbReference type="ARBA" id="ARBA00023157"/>
    </source>
</evidence>
<evidence type="ECO:0000256" key="4">
    <source>
        <dbReference type="ARBA" id="ARBA00022723"/>
    </source>
</evidence>
<feature type="domain" description="Tim10-like" evidence="11">
    <location>
        <begin position="20"/>
        <end position="80"/>
    </location>
</feature>
<name>A0A212EJA8_DANPL</name>
<reference evidence="12 13" key="1">
    <citation type="journal article" date="2011" name="Cell">
        <title>The monarch butterfly genome yields insights into long-distance migration.</title>
        <authorList>
            <person name="Zhan S."/>
            <person name="Merlin C."/>
            <person name="Boore J.L."/>
            <person name="Reppert S.M."/>
        </authorList>
    </citation>
    <scope>NUCLEOTIDE SEQUENCE [LARGE SCALE GENOMIC DNA]</scope>
    <source>
        <strain evidence="12">F-2</strain>
    </source>
</reference>
<organism evidence="12 13">
    <name type="scientific">Danaus plexippus plexippus</name>
    <dbReference type="NCBI Taxonomy" id="278856"/>
    <lineage>
        <taxon>Eukaryota</taxon>
        <taxon>Metazoa</taxon>
        <taxon>Ecdysozoa</taxon>
        <taxon>Arthropoda</taxon>
        <taxon>Hexapoda</taxon>
        <taxon>Insecta</taxon>
        <taxon>Pterygota</taxon>
        <taxon>Neoptera</taxon>
        <taxon>Endopterygota</taxon>
        <taxon>Lepidoptera</taxon>
        <taxon>Glossata</taxon>
        <taxon>Ditrysia</taxon>
        <taxon>Papilionoidea</taxon>
        <taxon>Nymphalidae</taxon>
        <taxon>Danainae</taxon>
        <taxon>Danaini</taxon>
        <taxon>Danaina</taxon>
        <taxon>Danaus</taxon>
        <taxon>Danaus</taxon>
    </lineage>
</organism>
<proteinExistence type="inferred from homology"/>
<keyword evidence="7" id="KW-0811">Translocation</keyword>
<dbReference type="InterPro" id="IPR004217">
    <property type="entry name" value="Tim10-like"/>
</dbReference>
<dbReference type="eggNOG" id="KOG1733">
    <property type="taxonomic scope" value="Eukaryota"/>
</dbReference>
<evidence type="ECO:0000256" key="5">
    <source>
        <dbReference type="ARBA" id="ARBA00022833"/>
    </source>
</evidence>
<evidence type="ECO:0000313" key="13">
    <source>
        <dbReference type="Proteomes" id="UP000007151"/>
    </source>
</evidence>
<dbReference type="Gene3D" id="1.10.287.810">
    <property type="entry name" value="Mitochondrial import inner membrane translocase subunit tim13 like domains"/>
    <property type="match status" value="1"/>
</dbReference>
<dbReference type="InterPro" id="IPR035427">
    <property type="entry name" value="Tim10-like_dom_sf"/>
</dbReference>
<dbReference type="GO" id="GO:0042719">
    <property type="term" value="C:mitochondrial intermembrane space chaperone complex"/>
    <property type="evidence" value="ECO:0007669"/>
    <property type="project" value="UniProtKB-ARBA"/>
</dbReference>
<evidence type="ECO:0000256" key="2">
    <source>
        <dbReference type="ARBA" id="ARBA00006720"/>
    </source>
</evidence>
<dbReference type="SUPFAM" id="SSF144122">
    <property type="entry name" value="Tim10-like"/>
    <property type="match status" value="1"/>
</dbReference>
<dbReference type="Proteomes" id="UP000007151">
    <property type="component" value="Unassembled WGS sequence"/>
</dbReference>
<dbReference type="FunFam" id="1.10.287.810:FF:000001">
    <property type="entry name" value="mitochondrial import inner membrane translocase subunit TIM13"/>
    <property type="match status" value="1"/>
</dbReference>
<dbReference type="KEGG" id="dpl:KGM_210920"/>
<protein>
    <submittedName>
        <fullName evidence="12">Mitochondrial import inner membrane translocase subunit TIM13</fullName>
    </submittedName>
</protein>
<comment type="subcellular location">
    <subcellularLocation>
        <location evidence="1">Mitochondrion</location>
    </subcellularLocation>
</comment>
<dbReference type="STRING" id="278856.A0A212EJA8"/>
<keyword evidence="13" id="KW-1185">Reference proteome</keyword>
<dbReference type="GO" id="GO:0015031">
    <property type="term" value="P:protein transport"/>
    <property type="evidence" value="ECO:0007669"/>
    <property type="project" value="UniProtKB-KW"/>
</dbReference>
<evidence type="ECO:0000256" key="3">
    <source>
        <dbReference type="ARBA" id="ARBA00022448"/>
    </source>
</evidence>
<evidence type="ECO:0000256" key="6">
    <source>
        <dbReference type="ARBA" id="ARBA00022927"/>
    </source>
</evidence>
<keyword evidence="8" id="KW-0496">Mitochondrion</keyword>
<evidence type="ECO:0000256" key="1">
    <source>
        <dbReference type="ARBA" id="ARBA00004173"/>
    </source>
</evidence>
<dbReference type="InParanoid" id="A0A212EJA8"/>
<dbReference type="AlphaFoldDB" id="A0A212EJA8"/>
<evidence type="ECO:0000259" key="11">
    <source>
        <dbReference type="Pfam" id="PF02953"/>
    </source>
</evidence>
<dbReference type="FunCoup" id="A0A212EJA8">
    <property type="interactions" value="1590"/>
</dbReference>
<accession>A0A212EJA8</accession>
<keyword evidence="6" id="KW-0653">Protein transport</keyword>
<evidence type="ECO:0000256" key="8">
    <source>
        <dbReference type="ARBA" id="ARBA00023128"/>
    </source>
</evidence>
<comment type="similarity">
    <text evidence="2">Belongs to the small Tim family.</text>
</comment>
<keyword evidence="4" id="KW-0479">Metal-binding</keyword>
<keyword evidence="3" id="KW-0813">Transport</keyword>
<evidence type="ECO:0000256" key="10">
    <source>
        <dbReference type="ARBA" id="ARBA00023186"/>
    </source>
</evidence>
<keyword evidence="5" id="KW-0862">Zinc</keyword>
<dbReference type="GO" id="GO:0046872">
    <property type="term" value="F:metal ion binding"/>
    <property type="evidence" value="ECO:0007669"/>
    <property type="project" value="UniProtKB-KW"/>
</dbReference>
<comment type="caution">
    <text evidence="12">The sequence shown here is derived from an EMBL/GenBank/DDBJ whole genome shotgun (WGS) entry which is preliminary data.</text>
</comment>
<evidence type="ECO:0000256" key="7">
    <source>
        <dbReference type="ARBA" id="ARBA00023010"/>
    </source>
</evidence>
<sequence>MDSLSTGSLSGAQKEELIDQVKQQIAIANAQELLAKMSEKCFKKCINKPGTALDNSEQKCIAMCMDRYMDAWNLVSRTYRSRIQRERNIIEMHCNLRMLIPISKESLLREDGDLLRCFLLLLLCLERLRDLDLERDRSRECFDRLDFDRDDDRRLDLVS</sequence>
<evidence type="ECO:0000313" key="12">
    <source>
        <dbReference type="EMBL" id="OWR41567.1"/>
    </source>
</evidence>
<keyword evidence="10" id="KW-0143">Chaperone</keyword>
<keyword evidence="9" id="KW-1015">Disulfide bond</keyword>
<gene>
    <name evidence="12" type="ORF">KGM_210920</name>
</gene>
<dbReference type="EMBL" id="AGBW02014499">
    <property type="protein sequence ID" value="OWR41567.1"/>
    <property type="molecule type" value="Genomic_DNA"/>
</dbReference>
<dbReference type="Pfam" id="PF02953">
    <property type="entry name" value="zf-Tim10_DDP"/>
    <property type="match status" value="1"/>
</dbReference>
<dbReference type="GO" id="GO:0045039">
    <property type="term" value="P:protein insertion into mitochondrial inner membrane"/>
    <property type="evidence" value="ECO:0007669"/>
    <property type="project" value="UniProtKB-ARBA"/>
</dbReference>